<dbReference type="AlphaFoldDB" id="A0AAW1T318"/>
<keyword evidence="2" id="KW-1185">Reference proteome</keyword>
<accession>A0AAW1T318</accession>
<gene>
    <name evidence="1" type="ORF">WJX84_007386</name>
</gene>
<sequence length="107" mass="11555">MVAACHLSLFCADRLSTARGSAISAGCNVTRQWPVQSNAAAERTVVVPAAGHSPRSCCIQGVRLLSLAEPYLPLELHCRQLKYVEASKLRTGQVRPVRQPAGNARLF</sequence>
<protein>
    <recommendedName>
        <fullName evidence="3">Secreted protein</fullName>
    </recommendedName>
</protein>
<reference evidence="1 2" key="1">
    <citation type="journal article" date="2024" name="Nat. Commun.">
        <title>Phylogenomics reveals the evolutionary origins of lichenization in chlorophyte algae.</title>
        <authorList>
            <person name="Puginier C."/>
            <person name="Libourel C."/>
            <person name="Otte J."/>
            <person name="Skaloud P."/>
            <person name="Haon M."/>
            <person name="Grisel S."/>
            <person name="Petersen M."/>
            <person name="Berrin J.G."/>
            <person name="Delaux P.M."/>
            <person name="Dal Grande F."/>
            <person name="Keller J."/>
        </authorList>
    </citation>
    <scope>NUCLEOTIDE SEQUENCE [LARGE SCALE GENOMIC DNA]</scope>
    <source>
        <strain evidence="1 2">SAG 2523</strain>
    </source>
</reference>
<evidence type="ECO:0000313" key="2">
    <source>
        <dbReference type="Proteomes" id="UP001485043"/>
    </source>
</evidence>
<evidence type="ECO:0008006" key="3">
    <source>
        <dbReference type="Google" id="ProtNLM"/>
    </source>
</evidence>
<organism evidence="1 2">
    <name type="scientific">Apatococcus fuscideae</name>
    <dbReference type="NCBI Taxonomy" id="2026836"/>
    <lineage>
        <taxon>Eukaryota</taxon>
        <taxon>Viridiplantae</taxon>
        <taxon>Chlorophyta</taxon>
        <taxon>core chlorophytes</taxon>
        <taxon>Trebouxiophyceae</taxon>
        <taxon>Chlorellales</taxon>
        <taxon>Chlorellaceae</taxon>
        <taxon>Apatococcus</taxon>
    </lineage>
</organism>
<name>A0AAW1T318_9CHLO</name>
<dbReference type="EMBL" id="JALJOV010000511">
    <property type="protein sequence ID" value="KAK9863146.1"/>
    <property type="molecule type" value="Genomic_DNA"/>
</dbReference>
<proteinExistence type="predicted"/>
<dbReference type="Proteomes" id="UP001485043">
    <property type="component" value="Unassembled WGS sequence"/>
</dbReference>
<comment type="caution">
    <text evidence="1">The sequence shown here is derived from an EMBL/GenBank/DDBJ whole genome shotgun (WGS) entry which is preliminary data.</text>
</comment>
<evidence type="ECO:0000313" key="1">
    <source>
        <dbReference type="EMBL" id="KAK9863146.1"/>
    </source>
</evidence>